<proteinExistence type="inferred from homology"/>
<evidence type="ECO:0000256" key="7">
    <source>
        <dbReference type="SAM" id="Phobius"/>
    </source>
</evidence>
<evidence type="ECO:0000256" key="6">
    <source>
        <dbReference type="RuleBase" id="RU000461"/>
    </source>
</evidence>
<evidence type="ECO:0000256" key="1">
    <source>
        <dbReference type="ARBA" id="ARBA00001971"/>
    </source>
</evidence>
<evidence type="ECO:0000256" key="5">
    <source>
        <dbReference type="PIRSR" id="PIRSR602401-1"/>
    </source>
</evidence>
<protein>
    <submittedName>
        <fullName evidence="8">Cytochrome P450</fullName>
    </submittedName>
</protein>
<keyword evidence="7" id="KW-0472">Membrane</keyword>
<keyword evidence="4 5" id="KW-0408">Iron</keyword>
<keyword evidence="7" id="KW-0812">Transmembrane</keyword>
<dbReference type="KEGG" id="glz:GLAREA_07027"/>
<feature type="transmembrane region" description="Helical" evidence="7">
    <location>
        <begin position="6"/>
        <end position="25"/>
    </location>
</feature>
<evidence type="ECO:0000256" key="2">
    <source>
        <dbReference type="ARBA" id="ARBA00010617"/>
    </source>
</evidence>
<dbReference type="Gene3D" id="1.10.630.10">
    <property type="entry name" value="Cytochrome P450"/>
    <property type="match status" value="1"/>
</dbReference>
<dbReference type="STRING" id="1116229.S3DA47"/>
<comment type="cofactor">
    <cofactor evidence="1 5">
        <name>heme</name>
        <dbReference type="ChEBI" id="CHEBI:30413"/>
    </cofactor>
</comment>
<keyword evidence="7" id="KW-1133">Transmembrane helix</keyword>
<dbReference type="InterPro" id="IPR050121">
    <property type="entry name" value="Cytochrome_P450_monoxygenase"/>
</dbReference>
<evidence type="ECO:0000313" key="9">
    <source>
        <dbReference type="Proteomes" id="UP000016922"/>
    </source>
</evidence>
<dbReference type="EMBL" id="KE145357">
    <property type="protein sequence ID" value="EPE34014.1"/>
    <property type="molecule type" value="Genomic_DNA"/>
</dbReference>
<dbReference type="PANTHER" id="PTHR24305:SF166">
    <property type="entry name" value="CYTOCHROME P450 12A4, MITOCHONDRIAL-RELATED"/>
    <property type="match status" value="1"/>
</dbReference>
<feature type="transmembrane region" description="Helical" evidence="7">
    <location>
        <begin position="244"/>
        <end position="264"/>
    </location>
</feature>
<dbReference type="CDD" id="cd11070">
    <property type="entry name" value="CYP56-like"/>
    <property type="match status" value="1"/>
</dbReference>
<dbReference type="PROSITE" id="PS00086">
    <property type="entry name" value="CYTOCHROME_P450"/>
    <property type="match status" value="1"/>
</dbReference>
<dbReference type="Proteomes" id="UP000016922">
    <property type="component" value="Unassembled WGS sequence"/>
</dbReference>
<dbReference type="PRINTS" id="PR00385">
    <property type="entry name" value="P450"/>
</dbReference>
<dbReference type="InterPro" id="IPR001128">
    <property type="entry name" value="Cyt_P450"/>
</dbReference>
<dbReference type="OrthoDB" id="1470350at2759"/>
<dbReference type="eggNOG" id="KOG0157">
    <property type="taxonomic scope" value="Eukaryota"/>
</dbReference>
<reference evidence="8 9" key="1">
    <citation type="journal article" date="2013" name="BMC Genomics">
        <title>Genomics-driven discovery of the pneumocandin biosynthetic gene cluster in the fungus Glarea lozoyensis.</title>
        <authorList>
            <person name="Chen L."/>
            <person name="Yue Q."/>
            <person name="Zhang X."/>
            <person name="Xiang M."/>
            <person name="Wang C."/>
            <person name="Li S."/>
            <person name="Che Y."/>
            <person name="Ortiz-Lopez F.J."/>
            <person name="Bills G.F."/>
            <person name="Liu X."/>
            <person name="An Z."/>
        </authorList>
    </citation>
    <scope>NUCLEOTIDE SEQUENCE [LARGE SCALE GENOMIC DNA]</scope>
    <source>
        <strain evidence="9">ATCC 20868 / MF5171</strain>
    </source>
</reference>
<dbReference type="InterPro" id="IPR002401">
    <property type="entry name" value="Cyt_P450_E_grp-I"/>
</dbReference>
<dbReference type="AlphaFoldDB" id="S3DA47"/>
<dbReference type="GO" id="GO:0005506">
    <property type="term" value="F:iron ion binding"/>
    <property type="evidence" value="ECO:0007669"/>
    <property type="project" value="InterPro"/>
</dbReference>
<dbReference type="InterPro" id="IPR017972">
    <property type="entry name" value="Cyt_P450_CS"/>
</dbReference>
<evidence type="ECO:0000256" key="3">
    <source>
        <dbReference type="ARBA" id="ARBA00022723"/>
    </source>
</evidence>
<dbReference type="InterPro" id="IPR036396">
    <property type="entry name" value="Cyt_P450_sf"/>
</dbReference>
<dbReference type="PRINTS" id="PR00463">
    <property type="entry name" value="EP450I"/>
</dbReference>
<feature type="binding site" description="axial binding residue" evidence="5">
    <location>
        <position position="542"/>
    </location>
    <ligand>
        <name>heme</name>
        <dbReference type="ChEBI" id="CHEBI:30413"/>
    </ligand>
    <ligandPart>
        <name>Fe</name>
        <dbReference type="ChEBI" id="CHEBI:18248"/>
    </ligandPart>
</feature>
<name>S3DA47_GLAL2</name>
<dbReference type="HOGENOM" id="CLU_001570_25_2_1"/>
<dbReference type="PANTHER" id="PTHR24305">
    <property type="entry name" value="CYTOCHROME P450"/>
    <property type="match status" value="1"/>
</dbReference>
<organism evidence="8 9">
    <name type="scientific">Glarea lozoyensis (strain ATCC 20868 / MF5171)</name>
    <dbReference type="NCBI Taxonomy" id="1116229"/>
    <lineage>
        <taxon>Eukaryota</taxon>
        <taxon>Fungi</taxon>
        <taxon>Dikarya</taxon>
        <taxon>Ascomycota</taxon>
        <taxon>Pezizomycotina</taxon>
        <taxon>Leotiomycetes</taxon>
        <taxon>Helotiales</taxon>
        <taxon>Helotiaceae</taxon>
        <taxon>Glarea</taxon>
    </lineage>
</organism>
<keyword evidence="6" id="KW-0560">Oxidoreductase</keyword>
<comment type="similarity">
    <text evidence="2 6">Belongs to the cytochrome P450 family.</text>
</comment>
<dbReference type="GO" id="GO:0020037">
    <property type="term" value="F:heme binding"/>
    <property type="evidence" value="ECO:0007669"/>
    <property type="project" value="InterPro"/>
</dbReference>
<dbReference type="SUPFAM" id="SSF48264">
    <property type="entry name" value="Cytochrome P450"/>
    <property type="match status" value="1"/>
</dbReference>
<keyword evidence="6" id="KW-0503">Monooxygenase</keyword>
<dbReference type="GO" id="GO:0004497">
    <property type="term" value="F:monooxygenase activity"/>
    <property type="evidence" value="ECO:0007669"/>
    <property type="project" value="UniProtKB-KW"/>
</dbReference>
<dbReference type="GeneID" id="19466080"/>
<dbReference type="RefSeq" id="XP_008079166.1">
    <property type="nucleotide sequence ID" value="XM_008080975.1"/>
</dbReference>
<gene>
    <name evidence="8" type="ORF">GLAREA_07027</name>
</gene>
<evidence type="ECO:0000313" key="8">
    <source>
        <dbReference type="EMBL" id="EPE34014.1"/>
    </source>
</evidence>
<dbReference type="GO" id="GO:0016705">
    <property type="term" value="F:oxidoreductase activity, acting on paired donors, with incorporation or reduction of molecular oxygen"/>
    <property type="evidence" value="ECO:0007669"/>
    <property type="project" value="InterPro"/>
</dbReference>
<dbReference type="OMA" id="RWGGPRD"/>
<keyword evidence="5 6" id="KW-0349">Heme</keyword>
<accession>S3DA47</accession>
<sequence length="633" mass="71710">MTSLLVLLPTLCLASVAFILTWIVIPLYRNIKAARATGLRYVVVPYYQYNFIIARLMRLTLLRAFDSFAPGPSNTSWRVLVTSLWPLKLRHAPFKELGTDTFLIVSPGGILFNTADAAVISQILARGVEFPKATNIYKQINIYGKNVVSTEGAAWRYHRKLTSPAFSERNNFLVWRETLSQTQRMMRKLVGHNDESKTVSHMGDHTMRLSLEVLGRAGLGQKLEWPSETGGKEQPKSFTSSLEYVSLHIVTIMVLLAIFPKWFLRHAPIPSFRSSFQAFEDWSLRMKEMIRSRRAALKEPSDTHENVVTDLIGQLVRGQDDESDEEMKQLFRLSDSEVLGNLFVFMIAGHETSANTIYFTLILLALHPPFQKKVQEELADIRGGRAVDNWFFEEHLPKLINGLLGAALNESLRVISPVLTIPKAISQPRTLSIDGKDATIPADTLFRLCIPSVHRNPKFWPRCPPAESNSPAPPVNEIEDDLEEFKPERWMTKETSLTGFINSAKALSAEALASTTQPMEYFRPFTPVKGAYIPFSDGQRSCLGRRFAQVEILAALAVILSQYSVELAVDEWAEDEHVAAMSHEEKMKVWQKAHDKAQFLLREKMTCIITVQLVKGVSIPVRFVRKGKERFHR</sequence>
<keyword evidence="3 5" id="KW-0479">Metal-binding</keyword>
<keyword evidence="9" id="KW-1185">Reference proteome</keyword>
<dbReference type="Pfam" id="PF00067">
    <property type="entry name" value="p450"/>
    <property type="match status" value="2"/>
</dbReference>
<evidence type="ECO:0000256" key="4">
    <source>
        <dbReference type="ARBA" id="ARBA00023004"/>
    </source>
</evidence>